<organism evidence="4">
    <name type="scientific">Polaromonas hydrogenivorans</name>
    <dbReference type="NCBI Taxonomy" id="335476"/>
    <lineage>
        <taxon>Bacteria</taxon>
        <taxon>Pseudomonadati</taxon>
        <taxon>Pseudomonadota</taxon>
        <taxon>Betaproteobacteria</taxon>
        <taxon>Burkholderiales</taxon>
        <taxon>Comamonadaceae</taxon>
        <taxon>Polaromonas</taxon>
    </lineage>
</organism>
<dbReference type="Pfam" id="PF13416">
    <property type="entry name" value="SBP_bac_8"/>
    <property type="match status" value="1"/>
</dbReference>
<dbReference type="SUPFAM" id="SSF53850">
    <property type="entry name" value="Periplasmic binding protein-like II"/>
    <property type="match status" value="1"/>
</dbReference>
<sequence>MENPLELTAGVRAQRAHMAFLAIGLACSLPVAGQTLDVWVHAGLGPERDAYTASIKAFNEAGRNLGGKAQAVLVPVPEVGYNEAVAKAAADGRLPCVLEFDGPNVAAYAAAGHLLPLENVQSLARIRNSMLTSLVRQGTVNGRLYSVAQYDSGLGLWGNRNMLNAAGVRIPARAGDGWTLTEFEDVLKRLKNAGVPSPLDMKFNYGVGEWFTYGLAPIVQGFGGDLIERRSMRSAQGVLNGPGAVKAMSALQSWIKAGYVDVMPKDDRAFIEGRSALSWVGHWVYKDYKQALGDNLVLMPLPRFGVRPVVGSGSWNFGIAASCKEPQLAIRFIEHLMSSAEVLRVTDVNGAVPGTGVAMAFSRHYGPTGELRLYADQLMSGQAQVRPASPDYPAITAEFSNAVNRIARGADPQQTLNQAVINIDRKIEKARAARP</sequence>
<dbReference type="PANTHER" id="PTHR30061">
    <property type="entry name" value="MALTOSE-BINDING PERIPLASMIC PROTEIN"/>
    <property type="match status" value="1"/>
</dbReference>
<dbReference type="RefSeq" id="WP_349279848.1">
    <property type="nucleotide sequence ID" value="NZ_CBCSCU010000028.1"/>
</dbReference>
<dbReference type="GO" id="GO:1901982">
    <property type="term" value="F:maltose binding"/>
    <property type="evidence" value="ECO:0007669"/>
    <property type="project" value="TreeGrafter"/>
</dbReference>
<comment type="similarity">
    <text evidence="1">Belongs to the bacterial solute-binding protein 1 family.</text>
</comment>
<keyword evidence="3" id="KW-0732">Signal</keyword>
<keyword evidence="2" id="KW-0813">Transport</keyword>
<evidence type="ECO:0000256" key="2">
    <source>
        <dbReference type="ARBA" id="ARBA00022448"/>
    </source>
</evidence>
<dbReference type="AlphaFoldDB" id="A0AAU7LSB8"/>
<evidence type="ECO:0000313" key="4">
    <source>
        <dbReference type="EMBL" id="XBP70480.1"/>
    </source>
</evidence>
<dbReference type="GO" id="GO:0055052">
    <property type="term" value="C:ATP-binding cassette (ABC) transporter complex, substrate-binding subunit-containing"/>
    <property type="evidence" value="ECO:0007669"/>
    <property type="project" value="TreeGrafter"/>
</dbReference>
<gene>
    <name evidence="4" type="ORF">ABLV49_01165</name>
</gene>
<dbReference type="PANTHER" id="PTHR30061:SF50">
    <property type="entry name" value="MALTOSE_MALTODEXTRIN-BINDING PERIPLASMIC PROTEIN"/>
    <property type="match status" value="1"/>
</dbReference>
<dbReference type="InterPro" id="IPR006059">
    <property type="entry name" value="SBP"/>
</dbReference>
<name>A0AAU7LSB8_9BURK</name>
<dbReference type="EMBL" id="CP157675">
    <property type="protein sequence ID" value="XBP70480.1"/>
    <property type="molecule type" value="Genomic_DNA"/>
</dbReference>
<evidence type="ECO:0000256" key="1">
    <source>
        <dbReference type="ARBA" id="ARBA00008520"/>
    </source>
</evidence>
<accession>A0AAU7LSB8</accession>
<dbReference type="GO" id="GO:0042956">
    <property type="term" value="P:maltodextrin transmembrane transport"/>
    <property type="evidence" value="ECO:0007669"/>
    <property type="project" value="TreeGrafter"/>
</dbReference>
<proteinExistence type="inferred from homology"/>
<dbReference type="Gene3D" id="3.40.190.10">
    <property type="entry name" value="Periplasmic binding protein-like II"/>
    <property type="match status" value="1"/>
</dbReference>
<dbReference type="GO" id="GO:0015768">
    <property type="term" value="P:maltose transport"/>
    <property type="evidence" value="ECO:0007669"/>
    <property type="project" value="TreeGrafter"/>
</dbReference>
<protein>
    <submittedName>
        <fullName evidence="4">Extracellular solute-binding protein</fullName>
    </submittedName>
</protein>
<reference evidence="4" key="1">
    <citation type="submission" date="2024-05" db="EMBL/GenBank/DDBJ databases">
        <authorList>
            <person name="Bunk B."/>
            <person name="Swiderski J."/>
            <person name="Sproer C."/>
            <person name="Thiel V."/>
        </authorList>
    </citation>
    <scope>NUCLEOTIDE SEQUENCE</scope>
    <source>
        <strain evidence="4">DSM 17735</strain>
    </source>
</reference>
<evidence type="ECO:0000256" key="3">
    <source>
        <dbReference type="ARBA" id="ARBA00022729"/>
    </source>
</evidence>